<evidence type="ECO:0000256" key="11">
    <source>
        <dbReference type="PIRSR" id="PIRSR610347-3"/>
    </source>
</evidence>
<evidence type="ECO:0000259" key="13">
    <source>
        <dbReference type="PROSITE" id="PS50035"/>
    </source>
</evidence>
<keyword evidence="15" id="KW-1185">Reference proteome</keyword>
<evidence type="ECO:0000256" key="1">
    <source>
        <dbReference type="ARBA" id="ARBA00004123"/>
    </source>
</evidence>
<organism evidence="14 15">
    <name type="scientific">Lachnellula subtilissima</name>
    <dbReference type="NCBI Taxonomy" id="602034"/>
    <lineage>
        <taxon>Eukaryota</taxon>
        <taxon>Fungi</taxon>
        <taxon>Dikarya</taxon>
        <taxon>Ascomycota</taxon>
        <taxon>Pezizomycotina</taxon>
        <taxon>Leotiomycetes</taxon>
        <taxon>Helotiales</taxon>
        <taxon>Lachnaceae</taxon>
        <taxon>Lachnellula</taxon>
    </lineage>
</organism>
<dbReference type="GO" id="GO:0017005">
    <property type="term" value="F:3'-tyrosyl-DNA phosphodiesterase activity"/>
    <property type="evidence" value="ECO:0007669"/>
    <property type="project" value="TreeGrafter"/>
</dbReference>
<dbReference type="PANTHER" id="PTHR12415">
    <property type="entry name" value="TYROSYL-DNA PHOSPHODIESTERASE 1"/>
    <property type="match status" value="1"/>
</dbReference>
<protein>
    <submittedName>
        <fullName evidence="14">Tyrosyl-DNA phosphodiesterase</fullName>
    </submittedName>
</protein>
<dbReference type="PROSITE" id="PS50035">
    <property type="entry name" value="PLD"/>
    <property type="match status" value="1"/>
</dbReference>
<feature type="binding site" evidence="10">
    <location>
        <position position="242"/>
    </location>
    <ligand>
        <name>substrate</name>
    </ligand>
</feature>
<accession>A0A8H8U752</accession>
<dbReference type="AlphaFoldDB" id="A0A8H8U752"/>
<feature type="compositionally biased region" description="Basic and acidic residues" evidence="12">
    <location>
        <begin position="56"/>
        <end position="71"/>
    </location>
</feature>
<keyword evidence="5" id="KW-0378">Hydrolase</keyword>
<proteinExistence type="inferred from homology"/>
<dbReference type="InterPro" id="IPR010347">
    <property type="entry name" value="Tdp1"/>
</dbReference>
<dbReference type="GO" id="GO:0004527">
    <property type="term" value="F:exonuclease activity"/>
    <property type="evidence" value="ECO:0007669"/>
    <property type="project" value="UniProtKB-KW"/>
</dbReference>
<evidence type="ECO:0000256" key="4">
    <source>
        <dbReference type="ARBA" id="ARBA00022763"/>
    </source>
</evidence>
<dbReference type="InterPro" id="IPR001736">
    <property type="entry name" value="PLipase_D/transphosphatidylase"/>
</dbReference>
<comment type="subcellular location">
    <subcellularLocation>
        <location evidence="1">Nucleus</location>
    </subcellularLocation>
</comment>
<evidence type="ECO:0000313" key="14">
    <source>
        <dbReference type="EMBL" id="TVY36322.1"/>
    </source>
</evidence>
<feature type="active site" description="Proton donor/acceptor" evidence="9">
    <location>
        <position position="463"/>
    </location>
</feature>
<feature type="site" description="Interaction with DNA" evidence="11">
    <location>
        <position position="490"/>
    </location>
</feature>
<comment type="caution">
    <text evidence="14">The sequence shown here is derived from an EMBL/GenBank/DDBJ whole genome shotgun (WGS) entry which is preliminary data.</text>
</comment>
<sequence length="596" mass="66717">MQPTFKQSTDFDSRRALAASRSEQADQAEYDRELQEAIQLSKMENGTMSHTPFENQLRERTAKMKRKAEEELEHSMKRSYSGWTPINASWTNYSSSSPAPLAKPPPAPSKLTITYPNGALRITRTPGRGNTKNCVNLTDLIHAKHLISACIFSFYIGGNELYDHLPLSHSSNAVPIYIGRDANQDPMVQEACSEVGISFVNNSVSKKQLQSITPNLRDLYSQKYGNNYHAFYAWSVGSSHSKILVLVYTGFLRIIITSCNMMNIDTVLGDNHWYIHDLPKLSSRAASEPAPFEAGLLAHLQALSTPDVFLDSIRGMYDYSAVKVHLVTSVPAVCSGPKAENHGLLRLRRIIRDLDLKMPEKKSGKLRLEVCAASIGNLSAKWLNNFNDCALGKELIEVASEDCAVPDLKLFYPSIKDVIEAHQSAQDAASNIGCHTRPWDDVPIEIKSIFHHYQSKDTGRLFHQKLILAYNPRDENAHPYYVYVGSANFSQSAWGALENDERTISDATCKTKLVKLNNFECGVVIPGSLVESLLEPGTESWQSGIVPYVQTGKRYDLPKDSVQSGKRHILDKPWNDLRWVRTNKKINKAARGEDFP</sequence>
<name>A0A8H8U752_9HELO</name>
<reference evidence="14 15" key="1">
    <citation type="submission" date="2018-05" db="EMBL/GenBank/DDBJ databases">
        <title>Genome sequencing and assembly of the regulated plant pathogen Lachnellula willkommii and related sister species for the development of diagnostic species identification markers.</title>
        <authorList>
            <person name="Giroux E."/>
            <person name="Bilodeau G."/>
        </authorList>
    </citation>
    <scope>NUCLEOTIDE SEQUENCE [LARGE SCALE GENOMIC DNA]</scope>
    <source>
        <strain evidence="14 15">CBS 197.66</strain>
    </source>
</reference>
<dbReference type="GO" id="GO:0006281">
    <property type="term" value="P:DNA repair"/>
    <property type="evidence" value="ECO:0007669"/>
    <property type="project" value="UniProtKB-KW"/>
</dbReference>
<keyword evidence="8" id="KW-0539">Nucleus</keyword>
<evidence type="ECO:0000256" key="6">
    <source>
        <dbReference type="ARBA" id="ARBA00022839"/>
    </source>
</evidence>
<dbReference type="Gene3D" id="3.30.870.10">
    <property type="entry name" value="Endonuclease Chain A"/>
    <property type="match status" value="2"/>
</dbReference>
<dbReference type="GO" id="GO:0003697">
    <property type="term" value="F:single-stranded DNA binding"/>
    <property type="evidence" value="ECO:0007669"/>
    <property type="project" value="TreeGrafter"/>
</dbReference>
<keyword evidence="3" id="KW-0540">Nuclease</keyword>
<dbReference type="GO" id="GO:0003690">
    <property type="term" value="F:double-stranded DNA binding"/>
    <property type="evidence" value="ECO:0007669"/>
    <property type="project" value="TreeGrafter"/>
</dbReference>
<evidence type="ECO:0000256" key="12">
    <source>
        <dbReference type="SAM" id="MobiDB-lite"/>
    </source>
</evidence>
<feature type="active site" description="Nucleophile" evidence="9">
    <location>
        <position position="240"/>
    </location>
</feature>
<dbReference type="GO" id="GO:0005634">
    <property type="term" value="C:nucleus"/>
    <property type="evidence" value="ECO:0007669"/>
    <property type="project" value="UniProtKB-SubCell"/>
</dbReference>
<evidence type="ECO:0000256" key="3">
    <source>
        <dbReference type="ARBA" id="ARBA00022722"/>
    </source>
</evidence>
<feature type="region of interest" description="Disordered" evidence="12">
    <location>
        <begin position="1"/>
        <end position="71"/>
    </location>
</feature>
<evidence type="ECO:0000256" key="5">
    <source>
        <dbReference type="ARBA" id="ARBA00022801"/>
    </source>
</evidence>
<feature type="compositionally biased region" description="Polar residues" evidence="12">
    <location>
        <begin position="42"/>
        <end position="54"/>
    </location>
</feature>
<dbReference type="EMBL" id="QGMJ01000440">
    <property type="protein sequence ID" value="TVY36322.1"/>
    <property type="molecule type" value="Genomic_DNA"/>
</dbReference>
<dbReference type="OrthoDB" id="3907302at2759"/>
<comment type="similarity">
    <text evidence="2">Belongs to the tyrosyl-DNA phosphodiesterase family.</text>
</comment>
<feature type="domain" description="PLD phosphodiesterase" evidence="13">
    <location>
        <begin position="458"/>
        <end position="493"/>
    </location>
</feature>
<keyword evidence="6" id="KW-0269">Exonuclease</keyword>
<gene>
    <name evidence="14" type="primary">TDP1</name>
    <name evidence="14" type="ORF">LSUB1_G004528</name>
</gene>
<evidence type="ECO:0000313" key="15">
    <source>
        <dbReference type="Proteomes" id="UP000462212"/>
    </source>
</evidence>
<keyword evidence="4" id="KW-0227">DNA damage</keyword>
<dbReference type="Proteomes" id="UP000462212">
    <property type="component" value="Unassembled WGS sequence"/>
</dbReference>
<dbReference type="Pfam" id="PF06087">
    <property type="entry name" value="Tyr-DNA_phospho"/>
    <property type="match status" value="1"/>
</dbReference>
<evidence type="ECO:0000256" key="7">
    <source>
        <dbReference type="ARBA" id="ARBA00023204"/>
    </source>
</evidence>
<dbReference type="SUPFAM" id="SSF56024">
    <property type="entry name" value="Phospholipase D/nuclease"/>
    <property type="match status" value="2"/>
</dbReference>
<evidence type="ECO:0000256" key="8">
    <source>
        <dbReference type="ARBA" id="ARBA00023242"/>
    </source>
</evidence>
<evidence type="ECO:0000256" key="2">
    <source>
        <dbReference type="ARBA" id="ARBA00010205"/>
    </source>
</evidence>
<evidence type="ECO:0000256" key="10">
    <source>
        <dbReference type="PIRSR" id="PIRSR610347-2"/>
    </source>
</evidence>
<feature type="binding site" evidence="10">
    <location>
        <position position="465"/>
    </location>
    <ligand>
        <name>substrate</name>
    </ligand>
</feature>
<dbReference type="PANTHER" id="PTHR12415:SF0">
    <property type="entry name" value="TYROSYL-DNA PHOSPHODIESTERASE 1"/>
    <property type="match status" value="1"/>
</dbReference>
<keyword evidence="7" id="KW-0234">DNA repair</keyword>
<evidence type="ECO:0000256" key="9">
    <source>
        <dbReference type="PIRSR" id="PIRSR610347-1"/>
    </source>
</evidence>